<feature type="compositionally biased region" description="Basic and acidic residues" evidence="1">
    <location>
        <begin position="84"/>
        <end position="105"/>
    </location>
</feature>
<feature type="region of interest" description="Disordered" evidence="1">
    <location>
        <begin position="338"/>
        <end position="363"/>
    </location>
</feature>
<evidence type="ECO:0000256" key="1">
    <source>
        <dbReference type="SAM" id="MobiDB-lite"/>
    </source>
</evidence>
<feature type="compositionally biased region" description="Basic residues" evidence="1">
    <location>
        <begin position="56"/>
        <end position="74"/>
    </location>
</feature>
<gene>
    <name evidence="2" type="ORF">V5799_003386</name>
</gene>
<reference evidence="2 3" key="1">
    <citation type="journal article" date="2023" name="Arcadia Sci">
        <title>De novo assembly of a long-read Amblyomma americanum tick genome.</title>
        <authorList>
            <person name="Chou S."/>
            <person name="Poskanzer K.E."/>
            <person name="Rollins M."/>
            <person name="Thuy-Boun P.S."/>
        </authorList>
    </citation>
    <scope>NUCLEOTIDE SEQUENCE [LARGE SCALE GENOMIC DNA]</scope>
    <source>
        <strain evidence="2">F_SG_1</strain>
        <tissue evidence="2">Salivary glands</tissue>
    </source>
</reference>
<dbReference type="EMBL" id="JARKHS020033532">
    <property type="protein sequence ID" value="KAK8758981.1"/>
    <property type="molecule type" value="Genomic_DNA"/>
</dbReference>
<accession>A0AAQ4D941</accession>
<dbReference type="AlphaFoldDB" id="A0AAQ4D941"/>
<comment type="caution">
    <text evidence="2">The sequence shown here is derived from an EMBL/GenBank/DDBJ whole genome shotgun (WGS) entry which is preliminary data.</text>
</comment>
<keyword evidence="3" id="KW-1185">Reference proteome</keyword>
<protein>
    <submittedName>
        <fullName evidence="2">Uncharacterized protein</fullName>
    </submittedName>
</protein>
<organism evidence="2 3">
    <name type="scientific">Amblyomma americanum</name>
    <name type="common">Lone star tick</name>
    <dbReference type="NCBI Taxonomy" id="6943"/>
    <lineage>
        <taxon>Eukaryota</taxon>
        <taxon>Metazoa</taxon>
        <taxon>Ecdysozoa</taxon>
        <taxon>Arthropoda</taxon>
        <taxon>Chelicerata</taxon>
        <taxon>Arachnida</taxon>
        <taxon>Acari</taxon>
        <taxon>Parasitiformes</taxon>
        <taxon>Ixodida</taxon>
        <taxon>Ixodoidea</taxon>
        <taxon>Ixodidae</taxon>
        <taxon>Amblyomminae</taxon>
        <taxon>Amblyomma</taxon>
    </lineage>
</organism>
<evidence type="ECO:0000313" key="2">
    <source>
        <dbReference type="EMBL" id="KAK8758981.1"/>
    </source>
</evidence>
<proteinExistence type="predicted"/>
<dbReference type="Proteomes" id="UP001321473">
    <property type="component" value="Unassembled WGS sequence"/>
</dbReference>
<feature type="region of interest" description="Disordered" evidence="1">
    <location>
        <begin position="37"/>
        <end position="159"/>
    </location>
</feature>
<evidence type="ECO:0000313" key="3">
    <source>
        <dbReference type="Proteomes" id="UP001321473"/>
    </source>
</evidence>
<feature type="compositionally biased region" description="Low complexity" evidence="1">
    <location>
        <begin position="279"/>
        <end position="299"/>
    </location>
</feature>
<feature type="compositionally biased region" description="Basic and acidic residues" evidence="1">
    <location>
        <begin position="40"/>
        <end position="55"/>
    </location>
</feature>
<feature type="region of interest" description="Disordered" evidence="1">
    <location>
        <begin position="199"/>
        <end position="305"/>
    </location>
</feature>
<sequence>MSSPGLLTEPEAAFKSKEVVQDIFTIGSDRKIHKVYTEPGYRELHQSPSTTDRKAAAKPKKGHGHKGRSLKKSKGGSGHAASHTSDRRANNEAIAAKDKSPEKADAVPADSGFQSSSDSKHLEAEKSPAVSSMQESVAQEASASQAAAPSEPKKETGAAQEYMKKLAVISDDTAPSSTYSGPFAQSCFPEAVVLKRHERNKNADGGIDSGRRSPAFTSMPTRPTQPLVCDPSPAPYDAAETSMGARPKISATTEGLDGPGKDFVVMGDAAPLSKAPTGSTSQTPLSPRTSSTSPTPARSGKLPAEAALLVPSEPLADTSESNVSAPWSGRIMKIIKHDSVPPDAEKKPAPEIPNVKSRYSGTADYQGKTAQQVLSIRYCR</sequence>
<name>A0AAQ4D941_AMBAM</name>
<feature type="compositionally biased region" description="Polar residues" evidence="1">
    <location>
        <begin position="215"/>
        <end position="224"/>
    </location>
</feature>
<feature type="compositionally biased region" description="Basic and acidic residues" evidence="1">
    <location>
        <begin position="338"/>
        <end position="349"/>
    </location>
</feature>
<feature type="compositionally biased region" description="Low complexity" evidence="1">
    <location>
        <begin position="131"/>
        <end position="150"/>
    </location>
</feature>